<dbReference type="PROSITE" id="PS50255">
    <property type="entry name" value="CYTOCHROME_B5_2"/>
    <property type="match status" value="1"/>
</dbReference>
<keyword evidence="9" id="KW-0479">Metal-binding</keyword>
<dbReference type="InterPro" id="IPR014756">
    <property type="entry name" value="Ig_E-set"/>
</dbReference>
<keyword evidence="15" id="KW-0472">Membrane</keyword>
<dbReference type="SUPFAM" id="SSF55856">
    <property type="entry name" value="Cytochrome b5-like heme/steroid binding domain"/>
    <property type="match status" value="1"/>
</dbReference>
<evidence type="ECO:0000256" key="7">
    <source>
        <dbReference type="ARBA" id="ARBA00022505"/>
    </source>
</evidence>
<feature type="compositionally biased region" description="Polar residues" evidence="14">
    <location>
        <begin position="581"/>
        <end position="591"/>
    </location>
</feature>
<comment type="pathway">
    <text evidence="4">Sulfur metabolism.</text>
</comment>
<dbReference type="SMART" id="SM01117">
    <property type="entry name" value="Cyt-b5"/>
    <property type="match status" value="1"/>
</dbReference>
<dbReference type="GO" id="GO:0008482">
    <property type="term" value="F:sulfite oxidase activity"/>
    <property type="evidence" value="ECO:0007669"/>
    <property type="project" value="UniProtKB-EC"/>
</dbReference>
<dbReference type="PRINTS" id="PR00407">
    <property type="entry name" value="EUMOPTERIN"/>
</dbReference>
<feature type="domain" description="Cytochrome b5 heme-binding" evidence="16">
    <location>
        <begin position="121"/>
        <end position="199"/>
    </location>
</feature>
<name>A0AAD8FMG8_BIOPF</name>
<dbReference type="InterPro" id="IPR000572">
    <property type="entry name" value="OxRdtase_Mopterin-bd_dom"/>
</dbReference>
<protein>
    <recommendedName>
        <fullName evidence="13">Sulfite oxidase</fullName>
        <ecNumber evidence="6">1.8.3.1</ecNumber>
    </recommendedName>
</protein>
<keyword evidence="18" id="KW-1185">Reference proteome</keyword>
<dbReference type="Gene3D" id="3.90.420.10">
    <property type="entry name" value="Oxidoreductase, molybdopterin-binding domain"/>
    <property type="match status" value="1"/>
</dbReference>
<evidence type="ECO:0000256" key="10">
    <source>
        <dbReference type="ARBA" id="ARBA00023002"/>
    </source>
</evidence>
<dbReference type="CDD" id="cd02111">
    <property type="entry name" value="eukary_SO_Moco"/>
    <property type="match status" value="1"/>
</dbReference>
<evidence type="ECO:0000256" key="6">
    <source>
        <dbReference type="ARBA" id="ARBA00012505"/>
    </source>
</evidence>
<dbReference type="GO" id="GO:0030151">
    <property type="term" value="F:molybdenum ion binding"/>
    <property type="evidence" value="ECO:0007669"/>
    <property type="project" value="InterPro"/>
</dbReference>
<evidence type="ECO:0000256" key="15">
    <source>
        <dbReference type="SAM" id="Phobius"/>
    </source>
</evidence>
<feature type="region of interest" description="Disordered" evidence="14">
    <location>
        <begin position="580"/>
        <end position="615"/>
    </location>
</feature>
<evidence type="ECO:0000313" key="18">
    <source>
        <dbReference type="Proteomes" id="UP001233172"/>
    </source>
</evidence>
<reference evidence="17" key="1">
    <citation type="journal article" date="2023" name="PLoS Negl. Trop. Dis.">
        <title>A genome sequence for Biomphalaria pfeifferi, the major vector snail for the human-infecting parasite Schistosoma mansoni.</title>
        <authorList>
            <person name="Bu L."/>
            <person name="Lu L."/>
            <person name="Laidemitt M.R."/>
            <person name="Zhang S.M."/>
            <person name="Mutuku M."/>
            <person name="Mkoji G."/>
            <person name="Steinauer M."/>
            <person name="Loker E.S."/>
        </authorList>
    </citation>
    <scope>NUCLEOTIDE SEQUENCE</scope>
    <source>
        <strain evidence="17">KasaAsao</strain>
    </source>
</reference>
<dbReference type="Gene3D" id="3.10.120.10">
    <property type="entry name" value="Cytochrome b5-like heme/steroid binding domain"/>
    <property type="match status" value="1"/>
</dbReference>
<evidence type="ECO:0000256" key="12">
    <source>
        <dbReference type="ARBA" id="ARBA00023128"/>
    </source>
</evidence>
<keyword evidence="7" id="KW-0500">Molybdenum</keyword>
<evidence type="ECO:0000313" key="17">
    <source>
        <dbReference type="EMBL" id="KAK0069333.1"/>
    </source>
</evidence>
<dbReference type="GO" id="GO:0006790">
    <property type="term" value="P:sulfur compound metabolic process"/>
    <property type="evidence" value="ECO:0007669"/>
    <property type="project" value="TreeGrafter"/>
</dbReference>
<evidence type="ECO:0000256" key="14">
    <source>
        <dbReference type="SAM" id="MobiDB-lite"/>
    </source>
</evidence>
<dbReference type="Pfam" id="PF00173">
    <property type="entry name" value="Cyt-b5"/>
    <property type="match status" value="1"/>
</dbReference>
<evidence type="ECO:0000256" key="4">
    <source>
        <dbReference type="ARBA" id="ARBA00004678"/>
    </source>
</evidence>
<dbReference type="InterPro" id="IPR036374">
    <property type="entry name" value="OxRdtase_Mopterin-bd_sf"/>
</dbReference>
<dbReference type="PROSITE" id="PS00191">
    <property type="entry name" value="CYTOCHROME_B5_1"/>
    <property type="match status" value="1"/>
</dbReference>
<dbReference type="Gene3D" id="2.60.40.650">
    <property type="match status" value="1"/>
</dbReference>
<evidence type="ECO:0000256" key="1">
    <source>
        <dbReference type="ARBA" id="ARBA00001924"/>
    </source>
</evidence>
<dbReference type="Pfam" id="PF03404">
    <property type="entry name" value="Mo-co_dimer"/>
    <property type="match status" value="1"/>
</dbReference>
<dbReference type="InterPro" id="IPR018506">
    <property type="entry name" value="Cyt_B5_heme-BS"/>
</dbReference>
<comment type="subcellular location">
    <subcellularLocation>
        <location evidence="3">Mitochondrion intermembrane space</location>
    </subcellularLocation>
</comment>
<comment type="pathway">
    <text evidence="5">Energy metabolism; sulfur metabolism.</text>
</comment>
<dbReference type="EC" id="1.8.3.1" evidence="6"/>
<sequence>MALNHCISRNACKLYGDKLKSYIYVTALKLNTSSKGDSHDNNEDRFKYKRTTRPKRGVVTLACCGSAGIFLALSALHLHRKNTCRHITSKKITYVPNTFGFGKVLAASESANEPGQIIEGLPTYSRADVAAHNTVETKIWVTFRNGVYDITQYLQSHPGGNKILLAAGKSIEPYWNVYSAHKNEEIYEVLETLRIGNITEPDPKKERNRDDPYRLDPVRSPLLIPCCEKPFNAEPPSEILTDMFYTPNHAFFVRNHLPVPCVKTEKYALQLELPGQKTCLKYEELRKMPKKSVTATTMCAGNRRNEMIKVKPVKGLNWKAAAISNAKWSGPSLDDVLKKFKVDIDKVNSNYIVFEGMDKQPDGSPYGASIPIEIARSLKEVIIIAYEMNGAIIPRDHGYPVRVMIPGVVGARQVKWLNRIYFSSEESTSHWQRNDYKGFSPSIDWDNVNFDKSVSITELPVTSAICEPVEGTDLEKDSETVTVKGYAYSGGGRGIIRVDVSADGGKTWTEANLKPNGQTPYTSYAWTLWEVDLSLPQDADETTLVAKAVDISYNVQPDSVEGIWNLRGVLNNGWHKVNVTRGKQNKTSQQDENSKEQQEMTVKQKEKTDQQEAKK</sequence>
<comment type="cofactor">
    <cofactor evidence="2">
        <name>heme b</name>
        <dbReference type="ChEBI" id="CHEBI:60344"/>
    </cofactor>
</comment>
<dbReference type="InterPro" id="IPR036400">
    <property type="entry name" value="Cyt_B5-like_heme/steroid_sf"/>
</dbReference>
<dbReference type="SUPFAM" id="SSF81296">
    <property type="entry name" value="E set domains"/>
    <property type="match status" value="1"/>
</dbReference>
<dbReference type="GO" id="GO:0043546">
    <property type="term" value="F:molybdopterin cofactor binding"/>
    <property type="evidence" value="ECO:0007669"/>
    <property type="project" value="TreeGrafter"/>
</dbReference>
<evidence type="ECO:0000256" key="11">
    <source>
        <dbReference type="ARBA" id="ARBA00023004"/>
    </source>
</evidence>
<dbReference type="FunFam" id="2.60.40.650:FF:000002">
    <property type="entry name" value="sulfite oxidase"/>
    <property type="match status" value="1"/>
</dbReference>
<dbReference type="PANTHER" id="PTHR19372">
    <property type="entry name" value="SULFITE REDUCTASE"/>
    <property type="match status" value="1"/>
</dbReference>
<evidence type="ECO:0000256" key="8">
    <source>
        <dbReference type="ARBA" id="ARBA00022617"/>
    </source>
</evidence>
<reference evidence="17" key="2">
    <citation type="submission" date="2023-04" db="EMBL/GenBank/DDBJ databases">
        <authorList>
            <person name="Bu L."/>
            <person name="Lu L."/>
            <person name="Laidemitt M.R."/>
            <person name="Zhang S.M."/>
            <person name="Mutuku M."/>
            <person name="Mkoji G."/>
            <person name="Steinauer M."/>
            <person name="Loker E.S."/>
        </authorList>
    </citation>
    <scope>NUCLEOTIDE SEQUENCE</scope>
    <source>
        <strain evidence="17">KasaAsao</strain>
        <tissue evidence="17">Whole Snail</tissue>
    </source>
</reference>
<keyword evidence="10" id="KW-0560">Oxidoreductase</keyword>
<accession>A0AAD8FMG8</accession>
<comment type="cofactor">
    <cofactor evidence="1">
        <name>Mo-molybdopterin</name>
        <dbReference type="ChEBI" id="CHEBI:71302"/>
    </cofactor>
</comment>
<keyword evidence="15" id="KW-0812">Transmembrane</keyword>
<dbReference type="EMBL" id="JASAOG010000003">
    <property type="protein sequence ID" value="KAK0069333.1"/>
    <property type="molecule type" value="Genomic_DNA"/>
</dbReference>
<dbReference type="FunFam" id="3.10.120.10:FF:000007">
    <property type="entry name" value="Sulfite oxidase, mitochondrial"/>
    <property type="match status" value="1"/>
</dbReference>
<keyword evidence="11" id="KW-0408">Iron</keyword>
<evidence type="ECO:0000256" key="13">
    <source>
        <dbReference type="ARBA" id="ARBA00070338"/>
    </source>
</evidence>
<dbReference type="GO" id="GO:0020037">
    <property type="term" value="F:heme binding"/>
    <property type="evidence" value="ECO:0007669"/>
    <property type="project" value="InterPro"/>
</dbReference>
<gene>
    <name evidence="17" type="ORF">Bpfe_001515</name>
</gene>
<keyword evidence="12" id="KW-0496">Mitochondrion</keyword>
<dbReference type="SUPFAM" id="SSF56524">
    <property type="entry name" value="Oxidoreductase molybdopterin-binding domain"/>
    <property type="match status" value="1"/>
</dbReference>
<dbReference type="InterPro" id="IPR005066">
    <property type="entry name" value="MoCF_OxRdtse_dimer"/>
</dbReference>
<evidence type="ECO:0000256" key="5">
    <source>
        <dbReference type="ARBA" id="ARBA00004971"/>
    </source>
</evidence>
<proteinExistence type="predicted"/>
<evidence type="ECO:0000256" key="3">
    <source>
        <dbReference type="ARBA" id="ARBA00004569"/>
    </source>
</evidence>
<dbReference type="AlphaFoldDB" id="A0AAD8FMG8"/>
<dbReference type="PANTHER" id="PTHR19372:SF7">
    <property type="entry name" value="SULFITE OXIDASE, MITOCHONDRIAL"/>
    <property type="match status" value="1"/>
</dbReference>
<comment type="caution">
    <text evidence="17">The sequence shown here is derived from an EMBL/GenBank/DDBJ whole genome shotgun (WGS) entry which is preliminary data.</text>
</comment>
<keyword evidence="15" id="KW-1133">Transmembrane helix</keyword>
<feature type="transmembrane region" description="Helical" evidence="15">
    <location>
        <begin position="57"/>
        <end position="78"/>
    </location>
</feature>
<dbReference type="GO" id="GO:0005758">
    <property type="term" value="C:mitochondrial intermembrane space"/>
    <property type="evidence" value="ECO:0007669"/>
    <property type="project" value="UniProtKB-SubCell"/>
</dbReference>
<feature type="compositionally biased region" description="Basic and acidic residues" evidence="14">
    <location>
        <begin position="592"/>
        <end position="615"/>
    </location>
</feature>
<organism evidence="17 18">
    <name type="scientific">Biomphalaria pfeifferi</name>
    <name type="common">Bloodfluke planorb</name>
    <name type="synonym">Freshwater snail</name>
    <dbReference type="NCBI Taxonomy" id="112525"/>
    <lineage>
        <taxon>Eukaryota</taxon>
        <taxon>Metazoa</taxon>
        <taxon>Spiralia</taxon>
        <taxon>Lophotrochozoa</taxon>
        <taxon>Mollusca</taxon>
        <taxon>Gastropoda</taxon>
        <taxon>Heterobranchia</taxon>
        <taxon>Euthyneura</taxon>
        <taxon>Panpulmonata</taxon>
        <taxon>Hygrophila</taxon>
        <taxon>Lymnaeoidea</taxon>
        <taxon>Planorbidae</taxon>
        <taxon>Biomphalaria</taxon>
    </lineage>
</organism>
<dbReference type="InterPro" id="IPR001199">
    <property type="entry name" value="Cyt_B5-like_heme/steroid-bd"/>
</dbReference>
<evidence type="ECO:0000259" key="16">
    <source>
        <dbReference type="PROSITE" id="PS50255"/>
    </source>
</evidence>
<keyword evidence="8" id="KW-0349">Heme</keyword>
<evidence type="ECO:0000256" key="9">
    <source>
        <dbReference type="ARBA" id="ARBA00022723"/>
    </source>
</evidence>
<dbReference type="Pfam" id="PF00174">
    <property type="entry name" value="Oxidored_molyb"/>
    <property type="match status" value="1"/>
</dbReference>
<dbReference type="Proteomes" id="UP001233172">
    <property type="component" value="Unassembled WGS sequence"/>
</dbReference>
<dbReference type="FunFam" id="3.90.420.10:FF:000002">
    <property type="entry name" value="sulfite oxidase, mitochondrial"/>
    <property type="match status" value="1"/>
</dbReference>
<dbReference type="InterPro" id="IPR008335">
    <property type="entry name" value="Mopterin_OxRdtase_euk"/>
</dbReference>
<evidence type="ECO:0000256" key="2">
    <source>
        <dbReference type="ARBA" id="ARBA00001970"/>
    </source>
</evidence>